<organism evidence="1 2">
    <name type="scientific">Brumicola blandensis</name>
    <dbReference type="NCBI Taxonomy" id="3075611"/>
    <lineage>
        <taxon>Bacteria</taxon>
        <taxon>Pseudomonadati</taxon>
        <taxon>Pseudomonadota</taxon>
        <taxon>Gammaproteobacteria</taxon>
        <taxon>Alteromonadales</taxon>
        <taxon>Alteromonadaceae</taxon>
        <taxon>Brumicola</taxon>
    </lineage>
</organism>
<gene>
    <name evidence="1" type="ORF">RM544_15080</name>
</gene>
<evidence type="ECO:0000313" key="1">
    <source>
        <dbReference type="EMBL" id="MDT0583873.1"/>
    </source>
</evidence>
<reference evidence="1 2" key="1">
    <citation type="submission" date="2023-09" db="EMBL/GenBank/DDBJ databases">
        <authorList>
            <person name="Rey-Velasco X."/>
        </authorList>
    </citation>
    <scope>NUCLEOTIDE SEQUENCE [LARGE SCALE GENOMIC DNA]</scope>
    <source>
        <strain evidence="1 2">W409</strain>
    </source>
</reference>
<dbReference type="RefSeq" id="WP_311362631.1">
    <property type="nucleotide sequence ID" value="NZ_JAVRIE010000006.1"/>
</dbReference>
<dbReference type="AlphaFoldDB" id="A0AAW8R9K4"/>
<dbReference type="InterPro" id="IPR013406">
    <property type="entry name" value="CHP02574_addiction_mod"/>
</dbReference>
<comment type="caution">
    <text evidence="1">The sequence shown here is derived from an EMBL/GenBank/DDBJ whole genome shotgun (WGS) entry which is preliminary data.</text>
</comment>
<dbReference type="Pfam" id="PF09720">
    <property type="entry name" value="Unstab_antitox"/>
    <property type="match status" value="1"/>
</dbReference>
<protein>
    <submittedName>
        <fullName evidence="1">Addiction module protein</fullName>
    </submittedName>
</protein>
<sequence>MSNAVEDLVDGALSLSTNERVALVEKLLESLDAPNERINAIWSAESEDRISAYDDKRVGSKSAVDVFAKY</sequence>
<accession>A0AAW8R9K4</accession>
<evidence type="ECO:0000313" key="2">
    <source>
        <dbReference type="Proteomes" id="UP001249020"/>
    </source>
</evidence>
<proteinExistence type="predicted"/>
<dbReference type="NCBIfam" id="TIGR02574">
    <property type="entry name" value="stabl_TIGR02574"/>
    <property type="match status" value="1"/>
</dbReference>
<name>A0AAW8R9K4_9ALTE</name>
<dbReference type="EMBL" id="JAVRIE010000006">
    <property type="protein sequence ID" value="MDT0583873.1"/>
    <property type="molecule type" value="Genomic_DNA"/>
</dbReference>
<keyword evidence="2" id="KW-1185">Reference proteome</keyword>
<dbReference type="Proteomes" id="UP001249020">
    <property type="component" value="Unassembled WGS sequence"/>
</dbReference>